<dbReference type="InterPro" id="IPR040612">
    <property type="entry name" value="ArsA_HSP20-like"/>
</dbReference>
<dbReference type="GO" id="GO:0005524">
    <property type="term" value="F:ATP binding"/>
    <property type="evidence" value="ECO:0007669"/>
    <property type="project" value="InterPro"/>
</dbReference>
<reference evidence="6" key="1">
    <citation type="submission" date="2017-08" db="EMBL/GenBank/DDBJ databases">
        <authorList>
            <person name="Grouzdev D.S."/>
            <person name="Gaisin V.A."/>
            <person name="Rysina M.S."/>
            <person name="Gorlenko V.M."/>
        </authorList>
    </citation>
    <scope>NUCLEOTIDE SEQUENCE [LARGE SCALE GENOMIC DNA]</scope>
    <source>
        <strain evidence="6">Kir15-3F</strain>
    </source>
</reference>
<dbReference type="InterPro" id="IPR016300">
    <property type="entry name" value="ATPase_ArsA/GET3"/>
</dbReference>
<proteinExistence type="inferred from homology"/>
<dbReference type="AlphaFoldDB" id="A0A2A6RJ20"/>
<dbReference type="OrthoDB" id="141099at2"/>
<keyword evidence="6" id="KW-1185">Reference proteome</keyword>
<dbReference type="PANTHER" id="PTHR10803">
    <property type="entry name" value="ARSENICAL PUMP-DRIVING ATPASE ARSENITE-TRANSLOCATING ATPASE"/>
    <property type="match status" value="1"/>
</dbReference>
<dbReference type="PANTHER" id="PTHR10803:SF3">
    <property type="entry name" value="ATPASE GET3"/>
    <property type="match status" value="1"/>
</dbReference>
<feature type="domain" description="ArsA HSP20-like" evidence="4">
    <location>
        <begin position="428"/>
        <end position="484"/>
    </location>
</feature>
<dbReference type="InterPro" id="IPR025723">
    <property type="entry name" value="ArsA/GET3_ATPase-like"/>
</dbReference>
<feature type="domain" description="ArsA/GET3 Anion-transporting ATPase-like" evidence="3">
    <location>
        <begin position="129"/>
        <end position="351"/>
    </location>
</feature>
<name>A0A2A6RJ20_9CHLR</name>
<accession>A0A2A6RJ20</accession>
<evidence type="ECO:0008006" key="7">
    <source>
        <dbReference type="Google" id="ProtNLM"/>
    </source>
</evidence>
<dbReference type="InterPro" id="IPR027417">
    <property type="entry name" value="P-loop_NTPase"/>
</dbReference>
<feature type="region of interest" description="Disordered" evidence="2">
    <location>
        <begin position="1"/>
        <end position="35"/>
    </location>
</feature>
<comment type="caution">
    <text evidence="5">The sequence shown here is derived from an EMBL/GenBank/DDBJ whole genome shotgun (WGS) entry which is preliminary data.</text>
</comment>
<dbReference type="GO" id="GO:0016887">
    <property type="term" value="F:ATP hydrolysis activity"/>
    <property type="evidence" value="ECO:0007669"/>
    <property type="project" value="InterPro"/>
</dbReference>
<evidence type="ECO:0000313" key="6">
    <source>
        <dbReference type="Proteomes" id="UP000220527"/>
    </source>
</evidence>
<evidence type="ECO:0000256" key="1">
    <source>
        <dbReference type="ARBA" id="ARBA00011040"/>
    </source>
</evidence>
<dbReference type="InterPro" id="IPR008978">
    <property type="entry name" value="HSP20-like_chaperone"/>
</dbReference>
<evidence type="ECO:0000256" key="2">
    <source>
        <dbReference type="SAM" id="MobiDB-lite"/>
    </source>
</evidence>
<gene>
    <name evidence="5" type="ORF">CJ255_11520</name>
</gene>
<dbReference type="Gene3D" id="3.40.50.300">
    <property type="entry name" value="P-loop containing nucleotide triphosphate hydrolases"/>
    <property type="match status" value="1"/>
</dbReference>
<dbReference type="Pfam" id="PF02374">
    <property type="entry name" value="ArsA_ATPase"/>
    <property type="match status" value="1"/>
</dbReference>
<dbReference type="EMBL" id="NQWI01000048">
    <property type="protein sequence ID" value="PDW02889.1"/>
    <property type="molecule type" value="Genomic_DNA"/>
</dbReference>
<protein>
    <recommendedName>
        <fullName evidence="7">Chromosome partitioning protein</fullName>
    </recommendedName>
</protein>
<dbReference type="Proteomes" id="UP000220527">
    <property type="component" value="Unassembled WGS sequence"/>
</dbReference>
<comment type="similarity">
    <text evidence="1">Belongs to the arsA ATPase family.</text>
</comment>
<evidence type="ECO:0000313" key="5">
    <source>
        <dbReference type="EMBL" id="PDW02889.1"/>
    </source>
</evidence>
<organism evidence="5 6">
    <name type="scientific">Candidatus Viridilinea mediisalina</name>
    <dbReference type="NCBI Taxonomy" id="2024553"/>
    <lineage>
        <taxon>Bacteria</taxon>
        <taxon>Bacillati</taxon>
        <taxon>Chloroflexota</taxon>
        <taxon>Chloroflexia</taxon>
        <taxon>Chloroflexales</taxon>
        <taxon>Chloroflexineae</taxon>
        <taxon>Oscillochloridaceae</taxon>
        <taxon>Candidatus Viridilinea</taxon>
    </lineage>
</organism>
<dbReference type="Gene3D" id="2.60.40.790">
    <property type="match status" value="1"/>
</dbReference>
<dbReference type="SUPFAM" id="SSF52540">
    <property type="entry name" value="P-loop containing nucleoside triphosphate hydrolases"/>
    <property type="match status" value="1"/>
</dbReference>
<dbReference type="Pfam" id="PF17886">
    <property type="entry name" value="ArsA_HSP20"/>
    <property type="match status" value="1"/>
</dbReference>
<evidence type="ECO:0000259" key="3">
    <source>
        <dbReference type="Pfam" id="PF02374"/>
    </source>
</evidence>
<evidence type="ECO:0000259" key="4">
    <source>
        <dbReference type="Pfam" id="PF17886"/>
    </source>
</evidence>
<feature type="compositionally biased region" description="Polar residues" evidence="2">
    <location>
        <begin position="1"/>
        <end position="20"/>
    </location>
</feature>
<sequence length="487" mass="51922">MTRQQKSQPALWQSWPATSRRTSEASRGAWPADDGNDDARGYERYALAAFVASSSGFATWLASFAARMFTLNAGQYSIAIGVRQRSEHVNISLELRPKPCVFPSLSRICYTHGMQTLIFTGPFGANALATAQTAAAAAATAARVLMISVGPAHPLATLVDKPALPEPQALSPQLDLWCLEPLNGLTDAWELLRPAGSPPIAGDELPIVPGSDLFLAVTQLSKLAQGYDLVCVDAGPPELLLRSLGIPDSFRWLVRLLIGLDRGPGRSHASVARAIIPAGMLPIPGEWTGGIQQARVAFERLRDEMVAPSATQVRYVLPPDRAGLAEARVNIPAFQLFGLAIERLVAGPLLPPGTPGLEALLAEQAAVINEAGTIWPGRTVCRMAASPTALSFEQLAHLGSQLYANASPLPNPPPPSPITMTEPPDASVILDLPGVPREALGLTLSGDELIVRVGPYRRHLLLPEGLRGMTAIKAARQGEKLVISQRR</sequence>